<comment type="caution">
    <text evidence="2">The sequence shown here is derived from an EMBL/GenBank/DDBJ whole genome shotgun (WGS) entry which is preliminary data.</text>
</comment>
<accession>A0A1R2CY01</accession>
<evidence type="ECO:0000313" key="2">
    <source>
        <dbReference type="EMBL" id="OMJ93863.1"/>
    </source>
</evidence>
<evidence type="ECO:0000313" key="3">
    <source>
        <dbReference type="Proteomes" id="UP000187209"/>
    </source>
</evidence>
<feature type="coiled-coil region" evidence="1">
    <location>
        <begin position="117"/>
        <end position="151"/>
    </location>
</feature>
<evidence type="ECO:0000256" key="1">
    <source>
        <dbReference type="SAM" id="Coils"/>
    </source>
</evidence>
<name>A0A1R2CY01_9CILI</name>
<protein>
    <submittedName>
        <fullName evidence="2">Uncharacterized protein</fullName>
    </submittedName>
</protein>
<gene>
    <name evidence="2" type="ORF">SteCoe_3052</name>
</gene>
<proteinExistence type="predicted"/>
<dbReference type="EMBL" id="MPUH01000035">
    <property type="protein sequence ID" value="OMJ93863.1"/>
    <property type="molecule type" value="Genomic_DNA"/>
</dbReference>
<dbReference type="Proteomes" id="UP000187209">
    <property type="component" value="Unassembled WGS sequence"/>
</dbReference>
<organism evidence="2 3">
    <name type="scientific">Stentor coeruleus</name>
    <dbReference type="NCBI Taxonomy" id="5963"/>
    <lineage>
        <taxon>Eukaryota</taxon>
        <taxon>Sar</taxon>
        <taxon>Alveolata</taxon>
        <taxon>Ciliophora</taxon>
        <taxon>Postciliodesmatophora</taxon>
        <taxon>Heterotrichea</taxon>
        <taxon>Heterotrichida</taxon>
        <taxon>Stentoridae</taxon>
        <taxon>Stentor</taxon>
    </lineage>
</organism>
<dbReference type="AlphaFoldDB" id="A0A1R2CY01"/>
<keyword evidence="3" id="KW-1185">Reference proteome</keyword>
<sequence length="170" mass="19944">MEIQSKVSNLPVIQDTHNIPYCFPQKPTIRSILSSPKSQNTNEKSMIEEETTYFTKKVFTTLDSDVSEDYKKKLAFQDYSQDVLGSLSLDMEYRSQTVMLEDATEVVNTMVRMKSQISILSTRLIKYKDVIRSLENENNALRHRKIDLKDRIKNKIEMMNRNKSCFKWCI</sequence>
<reference evidence="2 3" key="1">
    <citation type="submission" date="2016-11" db="EMBL/GenBank/DDBJ databases">
        <title>The macronuclear genome of Stentor coeruleus: a giant cell with tiny introns.</title>
        <authorList>
            <person name="Slabodnick M."/>
            <person name="Ruby J.G."/>
            <person name="Reiff S.B."/>
            <person name="Swart E.C."/>
            <person name="Gosai S."/>
            <person name="Prabakaran S."/>
            <person name="Witkowska E."/>
            <person name="Larue G.E."/>
            <person name="Fisher S."/>
            <person name="Freeman R.M."/>
            <person name="Gunawardena J."/>
            <person name="Chu W."/>
            <person name="Stover N.A."/>
            <person name="Gregory B.D."/>
            <person name="Nowacki M."/>
            <person name="Derisi J."/>
            <person name="Roy S.W."/>
            <person name="Marshall W.F."/>
            <person name="Sood P."/>
        </authorList>
    </citation>
    <scope>NUCLEOTIDE SEQUENCE [LARGE SCALE GENOMIC DNA]</scope>
    <source>
        <strain evidence="2">WM001</strain>
    </source>
</reference>
<keyword evidence="1" id="KW-0175">Coiled coil</keyword>